<dbReference type="EMBL" id="JAFCMP010000059">
    <property type="protein sequence ID" value="KAG5188948.1"/>
    <property type="molecule type" value="Genomic_DNA"/>
</dbReference>
<dbReference type="Proteomes" id="UP000664859">
    <property type="component" value="Unassembled WGS sequence"/>
</dbReference>
<accession>A0A836CKS7</accession>
<comment type="caution">
    <text evidence="1">The sequence shown here is derived from an EMBL/GenBank/DDBJ whole genome shotgun (WGS) entry which is preliminary data.</text>
</comment>
<name>A0A836CKS7_9STRA</name>
<evidence type="ECO:0000313" key="1">
    <source>
        <dbReference type="EMBL" id="KAG5188948.1"/>
    </source>
</evidence>
<organism evidence="1 2">
    <name type="scientific">Tribonema minus</name>
    <dbReference type="NCBI Taxonomy" id="303371"/>
    <lineage>
        <taxon>Eukaryota</taxon>
        <taxon>Sar</taxon>
        <taxon>Stramenopiles</taxon>
        <taxon>Ochrophyta</taxon>
        <taxon>PX clade</taxon>
        <taxon>Xanthophyceae</taxon>
        <taxon>Tribonematales</taxon>
        <taxon>Tribonemataceae</taxon>
        <taxon>Tribonema</taxon>
    </lineage>
</organism>
<sequence length="461" mass="51554">MNNRAAEMVAEVQGRERVLKAFQHVASLGRLPRTAWCLNRTFRFNVMPLVPKQAVVCLLREQQPMTGRLHAAVRLPGLVRLEVQGRDWQAHRHEDTQAVILHCPSPYLVGRLRLDEDMPRELCAPASLTSLVVTTCGGEITFSTIPGSTSQHRLQIGDTILTLPQSLEPRKCKVRYHFGKGRPGLPPHHGKGIPALPPQLVDLDIKLHAVRSLVLPLPPRLRLVTMATLWLDSSHEIQLRRQLVENLPASVKELRLKYALTRFKKRATIDEIRDIKWPDGLRRLFLVHWRVRMDLPPRITSLIVVDAEPDPLTYLLKCIASSALESLYIAGRDYQWGEVSLPITLRQLTLGRGIDGSGVNAILKHGFPPRLEEFRVDAHSDFNAPLVDLPSTLRVLHLNESFDALLANIPSRLREAVLPASKIPLVAAGTLPAAARVSFFKQQELPAQAQQATASQGTGRH</sequence>
<proteinExistence type="predicted"/>
<keyword evidence="2" id="KW-1185">Reference proteome</keyword>
<evidence type="ECO:0000313" key="2">
    <source>
        <dbReference type="Proteomes" id="UP000664859"/>
    </source>
</evidence>
<protein>
    <submittedName>
        <fullName evidence="1">Uncharacterized protein</fullName>
    </submittedName>
</protein>
<dbReference type="AlphaFoldDB" id="A0A836CKS7"/>
<reference evidence="1" key="1">
    <citation type="submission" date="2021-02" db="EMBL/GenBank/DDBJ databases">
        <title>First Annotated Genome of the Yellow-green Alga Tribonema minus.</title>
        <authorList>
            <person name="Mahan K.M."/>
        </authorList>
    </citation>
    <scope>NUCLEOTIDE SEQUENCE</scope>
    <source>
        <strain evidence="1">UTEX B ZZ1240</strain>
    </source>
</reference>
<gene>
    <name evidence="1" type="ORF">JKP88DRAFT_253124</name>
</gene>